<evidence type="ECO:0000313" key="3">
    <source>
        <dbReference type="Proteomes" id="UP000784294"/>
    </source>
</evidence>
<organism evidence="2 3">
    <name type="scientific">Protopolystoma xenopodis</name>
    <dbReference type="NCBI Taxonomy" id="117903"/>
    <lineage>
        <taxon>Eukaryota</taxon>
        <taxon>Metazoa</taxon>
        <taxon>Spiralia</taxon>
        <taxon>Lophotrochozoa</taxon>
        <taxon>Platyhelminthes</taxon>
        <taxon>Monogenea</taxon>
        <taxon>Polyopisthocotylea</taxon>
        <taxon>Polystomatidea</taxon>
        <taxon>Polystomatidae</taxon>
        <taxon>Protopolystoma</taxon>
    </lineage>
</organism>
<feature type="compositionally biased region" description="Basic and acidic residues" evidence="1">
    <location>
        <begin position="17"/>
        <end position="28"/>
    </location>
</feature>
<evidence type="ECO:0000256" key="1">
    <source>
        <dbReference type="SAM" id="MobiDB-lite"/>
    </source>
</evidence>
<accession>A0A3S4ZZ41</accession>
<proteinExistence type="predicted"/>
<keyword evidence="3" id="KW-1185">Reference proteome</keyword>
<reference evidence="2" key="1">
    <citation type="submission" date="2018-11" db="EMBL/GenBank/DDBJ databases">
        <authorList>
            <consortium name="Pathogen Informatics"/>
        </authorList>
    </citation>
    <scope>NUCLEOTIDE SEQUENCE</scope>
</reference>
<gene>
    <name evidence="2" type="ORF">PXEA_LOCUS16810</name>
</gene>
<name>A0A3S4ZZ41_9PLAT</name>
<protein>
    <submittedName>
        <fullName evidence="2">Uncharacterized protein</fullName>
    </submittedName>
</protein>
<sequence>MRIKGRPMGPMAGQTEWAKETREKKIDPFARPISVPGPKRQRRRKVCSRVAIPRGHRLGNFRRFKTATTHFPPPNSRTDNKGQQEQKSVGKRRLVRRCCFGWPGTKRFPCLGGRLNWGEGKKVSAPPQSRLCLFFPRISGLWATRTPLQSAIDPLPESGDVTQPTSSPALARRVTAGRRRH</sequence>
<evidence type="ECO:0000313" key="2">
    <source>
        <dbReference type="EMBL" id="VEL23370.1"/>
    </source>
</evidence>
<feature type="region of interest" description="Disordered" evidence="1">
    <location>
        <begin position="153"/>
        <end position="181"/>
    </location>
</feature>
<dbReference type="AlphaFoldDB" id="A0A3S4ZZ41"/>
<feature type="region of interest" description="Disordered" evidence="1">
    <location>
        <begin position="1"/>
        <end position="44"/>
    </location>
</feature>
<comment type="caution">
    <text evidence="2">The sequence shown here is derived from an EMBL/GenBank/DDBJ whole genome shotgun (WGS) entry which is preliminary data.</text>
</comment>
<feature type="region of interest" description="Disordered" evidence="1">
    <location>
        <begin position="65"/>
        <end position="89"/>
    </location>
</feature>
<dbReference type="EMBL" id="CAAALY010061552">
    <property type="protein sequence ID" value="VEL23370.1"/>
    <property type="molecule type" value="Genomic_DNA"/>
</dbReference>
<dbReference type="Proteomes" id="UP000784294">
    <property type="component" value="Unassembled WGS sequence"/>
</dbReference>